<keyword evidence="15" id="KW-1185">Reference proteome</keyword>
<evidence type="ECO:0000259" key="12">
    <source>
        <dbReference type="Pfam" id="PF01648"/>
    </source>
</evidence>
<evidence type="ECO:0000256" key="1">
    <source>
        <dbReference type="ARBA" id="ARBA00003937"/>
    </source>
</evidence>
<dbReference type="SUPFAM" id="SSF56214">
    <property type="entry name" value="4'-phosphopantetheinyl transferase"/>
    <property type="match status" value="1"/>
</dbReference>
<evidence type="ECO:0000313" key="15">
    <source>
        <dbReference type="Proteomes" id="UP001048976"/>
    </source>
</evidence>
<evidence type="ECO:0000256" key="7">
    <source>
        <dbReference type="ARBA" id="ARBA00023191"/>
    </source>
</evidence>
<evidence type="ECO:0000256" key="5">
    <source>
        <dbReference type="ARBA" id="ARBA00019087"/>
    </source>
</evidence>
<dbReference type="Pfam" id="PF17837">
    <property type="entry name" value="4PPT_N"/>
    <property type="match status" value="1"/>
</dbReference>
<dbReference type="Proteomes" id="UP001048976">
    <property type="component" value="Unassembled WGS sequence"/>
</dbReference>
<proteinExistence type="inferred from homology"/>
<accession>A0ABS6NUT9</accession>
<dbReference type="Pfam" id="PF01648">
    <property type="entry name" value="ACPS"/>
    <property type="match status" value="1"/>
</dbReference>
<evidence type="ECO:0000256" key="6">
    <source>
        <dbReference type="ARBA" id="ARBA00022679"/>
    </source>
</evidence>
<dbReference type="GO" id="GO:0016740">
    <property type="term" value="F:transferase activity"/>
    <property type="evidence" value="ECO:0007669"/>
    <property type="project" value="UniProtKB-KW"/>
</dbReference>
<dbReference type="InterPro" id="IPR008278">
    <property type="entry name" value="4-PPantetheinyl_Trfase_dom"/>
</dbReference>
<evidence type="ECO:0000256" key="2">
    <source>
        <dbReference type="ARBA" id="ARBA00004993"/>
    </source>
</evidence>
<comment type="subunit">
    <text evidence="4">EntB, EntD, EntE, and EntF form a multienzyme complex called enterobactin synthase.</text>
</comment>
<keyword evidence="7" id="KW-0259">Enterobactin biosynthesis</keyword>
<feature type="domain" description="4'-phosphopantetheinyl transferase" evidence="12">
    <location>
        <begin position="93"/>
        <end position="172"/>
    </location>
</feature>
<dbReference type="PRINTS" id="PR01399">
    <property type="entry name" value="ENTSNTHTASED"/>
</dbReference>
<sequence>MALFSIQVKDVVERDMPQAEEWLACAMTSRRKEFAAGRICSAAALQALGGDSVWPPIAKPSRYPKFPKEFKGSITHTQECALACVGDAERYLAIGLDAEPMVEHAELEQMANHVLSPPELNQFKKMDRERALTFFYLCFSAKETLFKTLFPLCHTDMEFTESELTSWDDEGCFTLRLVTDRVSDRFENGTLFRGLWSVHAGTLLTLLALPRKQALPTLDSQLYVPDFSYGRP</sequence>
<dbReference type="PANTHER" id="PTHR38096">
    <property type="entry name" value="ENTEROBACTIN SYNTHASE COMPONENT D"/>
    <property type="match status" value="1"/>
</dbReference>
<evidence type="ECO:0000256" key="4">
    <source>
        <dbReference type="ARBA" id="ARBA00011503"/>
    </source>
</evidence>
<evidence type="ECO:0000256" key="8">
    <source>
        <dbReference type="ARBA" id="ARBA00029894"/>
    </source>
</evidence>
<comment type="function">
    <text evidence="1">Involved in the biosynthesis of the siderophore enterobactin (enterochelin), which is a macrocyclic trimeric lactone of N-(2,3-dihydroxybenzoyl)-serine. The serine trilactone serves as a scaffolding for the three catechol functionalities that provide hexadentate coordination for the tightly ligated iron(2+) atoms. Plays an essential role in the assembly of the enterobactin by catalyzing the transfer of the 4'-phosphopantetheine (Ppant) moiety from coenzyme A to the apo-domains of both EntB (ArCP domain) and EntF (PCP domain) to yield their holo-forms which make them competent for the activation of 2,3-dihydroxybenzoate (DHB) and L-serine, respectively.</text>
</comment>
<evidence type="ECO:0000256" key="11">
    <source>
        <dbReference type="ARBA" id="ARBA00049191"/>
    </source>
</evidence>
<comment type="pathway">
    <text evidence="2">Siderophore biosynthesis; enterobactin biosynthesis.</text>
</comment>
<dbReference type="InterPro" id="IPR037143">
    <property type="entry name" value="4-PPantetheinyl_Trfase_dom_sf"/>
</dbReference>
<name>A0ABS6NUT9_9PSED</name>
<dbReference type="EMBL" id="JAHSTY010000001">
    <property type="protein sequence ID" value="MBV4451577.1"/>
    <property type="molecule type" value="Genomic_DNA"/>
</dbReference>
<protein>
    <recommendedName>
        <fullName evidence="5">Enterobactin synthase component D</fullName>
    </recommendedName>
    <alternativeName>
        <fullName evidence="8">4'-phosphopantetheinyl transferase EntD</fullName>
    </alternativeName>
    <alternativeName>
        <fullName evidence="9">Enterochelin synthase D</fullName>
    </alternativeName>
</protein>
<comment type="similarity">
    <text evidence="3">Belongs to the P-Pant transferase superfamily. EntD family.</text>
</comment>
<comment type="catalytic activity">
    <reaction evidence="11">
        <text>apo-[peptidyl-carrier protein] + CoA = holo-[peptidyl-carrier protein] + adenosine 3',5'-bisphosphate + H(+)</text>
        <dbReference type="Rhea" id="RHEA:46228"/>
        <dbReference type="Rhea" id="RHEA-COMP:11479"/>
        <dbReference type="Rhea" id="RHEA-COMP:11480"/>
        <dbReference type="ChEBI" id="CHEBI:15378"/>
        <dbReference type="ChEBI" id="CHEBI:29999"/>
        <dbReference type="ChEBI" id="CHEBI:57287"/>
        <dbReference type="ChEBI" id="CHEBI:58343"/>
        <dbReference type="ChEBI" id="CHEBI:64479"/>
    </reaction>
</comment>
<reference evidence="14" key="1">
    <citation type="submission" date="2021-06" db="EMBL/GenBank/DDBJ databases">
        <title>Updating the genus Pseudomonas: Description of 43 new species and partition of the Pseudomonas putida group.</title>
        <authorList>
            <person name="Girard L."/>
            <person name="Lood C."/>
            <person name="Vandamme P."/>
            <person name="Rokni-Zadeh H."/>
            <person name="Van Noort V."/>
            <person name="Hofte M."/>
            <person name="Lavigne R."/>
            <person name="De Mot R."/>
        </authorList>
    </citation>
    <scope>NUCLEOTIDE SEQUENCE</scope>
    <source>
        <strain evidence="14">SWRI103</strain>
    </source>
</reference>
<dbReference type="PANTHER" id="PTHR38096:SF1">
    <property type="entry name" value="ENTEROBACTIN SYNTHASE COMPONENT D"/>
    <property type="match status" value="1"/>
</dbReference>
<organism evidence="14 15">
    <name type="scientific">Pseudomonas azadiae</name>
    <dbReference type="NCBI Taxonomy" id="2843612"/>
    <lineage>
        <taxon>Bacteria</taxon>
        <taxon>Pseudomonadati</taxon>
        <taxon>Pseudomonadota</taxon>
        <taxon>Gammaproteobacteria</taxon>
        <taxon>Pseudomonadales</taxon>
        <taxon>Pseudomonadaceae</taxon>
        <taxon>Pseudomonas</taxon>
    </lineage>
</organism>
<evidence type="ECO:0000256" key="10">
    <source>
        <dbReference type="ARBA" id="ARBA00049176"/>
    </source>
</evidence>
<comment type="caution">
    <text evidence="14">The sequence shown here is derived from an EMBL/GenBank/DDBJ whole genome shotgun (WGS) entry which is preliminary data.</text>
</comment>
<comment type="catalytic activity">
    <reaction evidence="10">
        <text>apo-[aryl-carrier protein] + CoA = holo-[aryl-carrier protein] + adenosine 3',5'-bisphosphate + H(+)</text>
        <dbReference type="Rhea" id="RHEA:48404"/>
        <dbReference type="Rhea" id="RHEA-COMP:15903"/>
        <dbReference type="Rhea" id="RHEA-COMP:17557"/>
        <dbReference type="ChEBI" id="CHEBI:15378"/>
        <dbReference type="ChEBI" id="CHEBI:29999"/>
        <dbReference type="ChEBI" id="CHEBI:57287"/>
        <dbReference type="ChEBI" id="CHEBI:58343"/>
        <dbReference type="ChEBI" id="CHEBI:64479"/>
    </reaction>
</comment>
<evidence type="ECO:0000313" key="14">
    <source>
        <dbReference type="EMBL" id="MBV4451577.1"/>
    </source>
</evidence>
<gene>
    <name evidence="14" type="ORF">KVG91_03050</name>
</gene>
<feature type="domain" description="4'-phosphopantetheinyl transferase N-terminal" evidence="13">
    <location>
        <begin position="20"/>
        <end position="85"/>
    </location>
</feature>
<evidence type="ECO:0000256" key="3">
    <source>
        <dbReference type="ARBA" id="ARBA00008342"/>
    </source>
</evidence>
<dbReference type="RefSeq" id="WP_169378254.1">
    <property type="nucleotide sequence ID" value="NZ_JAHSTY010000001.1"/>
</dbReference>
<dbReference type="Gene3D" id="3.90.470.20">
    <property type="entry name" value="4'-phosphopantetheinyl transferase domain"/>
    <property type="match status" value="1"/>
</dbReference>
<evidence type="ECO:0000259" key="13">
    <source>
        <dbReference type="Pfam" id="PF17837"/>
    </source>
</evidence>
<keyword evidence="6 14" id="KW-0808">Transferase</keyword>
<dbReference type="InterPro" id="IPR041354">
    <property type="entry name" value="4PPT_N"/>
</dbReference>
<evidence type="ECO:0000256" key="9">
    <source>
        <dbReference type="ARBA" id="ARBA00031996"/>
    </source>
</evidence>
<dbReference type="InterPro" id="IPR003542">
    <property type="entry name" value="Enbac_synth_compD-like"/>
</dbReference>